<sequence>MAENRDVVSNLLWGWHLGGFFPFALSGRRANPPRHPRGQRRGRRRCLSCGAGRPPFCAAPSAAALPRQTWPSRPVSRLRLGPRTPPEAMAHEPALFGLPLKHLALVTLVVQNSLLVIVMRYSRLLPGPQYFTTTAVVVSEISKLVICLAVYFREGRARAASGHNLLPSSDDLHELPSSVVTEGDAFVPTAPFLPWKLFREVFSSDAWKMLVPAALYTVQNNLQYVAVSILDAATFQVTYQLKILTTALFSVLLLKRDLSVRKWLSLVLLTAGVVLVQLPSNSSVAGGGDAAEEIEAAKVADEADYRFLGLLAVACACVLSGLAGVYFEMVLKGTQTSVWVRNVQLSLFSIPPAIIAMCVQHGQGVVEHGFFYGYNSVVFAAIACQAGGGIIVALVVKYADNILKGFATSVSIILSCIASVFLFNFTVTGTFLVGAFLVIYATYIYGLPDERRTAAIDIPLTKGETDLHRSDHR</sequence>
<dbReference type="EMBL" id="JAEFCI010000861">
    <property type="protein sequence ID" value="KAG5463283.1"/>
    <property type="molecule type" value="Genomic_DNA"/>
</dbReference>
<feature type="transmembrane region" description="Helical" evidence="5">
    <location>
        <begin position="307"/>
        <end position="327"/>
    </location>
</feature>
<keyword evidence="7" id="KW-1185">Reference proteome</keyword>
<organism evidence="6 7">
    <name type="scientific">Olpidium bornovanus</name>
    <dbReference type="NCBI Taxonomy" id="278681"/>
    <lineage>
        <taxon>Eukaryota</taxon>
        <taxon>Fungi</taxon>
        <taxon>Fungi incertae sedis</taxon>
        <taxon>Olpidiomycota</taxon>
        <taxon>Olpidiomycotina</taxon>
        <taxon>Olpidiomycetes</taxon>
        <taxon>Olpidiales</taxon>
        <taxon>Olpidiaceae</taxon>
        <taxon>Olpidium</taxon>
    </lineage>
</organism>
<dbReference type="GO" id="GO:0000139">
    <property type="term" value="C:Golgi membrane"/>
    <property type="evidence" value="ECO:0007669"/>
    <property type="project" value="InterPro"/>
</dbReference>
<evidence type="ECO:0000313" key="7">
    <source>
        <dbReference type="Proteomes" id="UP000673691"/>
    </source>
</evidence>
<proteinExistence type="predicted"/>
<evidence type="ECO:0000256" key="3">
    <source>
        <dbReference type="ARBA" id="ARBA00022989"/>
    </source>
</evidence>
<dbReference type="SUPFAM" id="SSF103481">
    <property type="entry name" value="Multidrug resistance efflux transporter EmrE"/>
    <property type="match status" value="1"/>
</dbReference>
<gene>
    <name evidence="6" type="ORF">BJ554DRAFT_534</name>
</gene>
<dbReference type="NCBIfam" id="TIGR00803">
    <property type="entry name" value="nst"/>
    <property type="match status" value="1"/>
</dbReference>
<feature type="transmembrane region" description="Helical" evidence="5">
    <location>
        <begin position="403"/>
        <end position="423"/>
    </location>
</feature>
<dbReference type="InterPro" id="IPR007271">
    <property type="entry name" value="Nuc_sug_transpt"/>
</dbReference>
<dbReference type="PANTHER" id="PTHR10231">
    <property type="entry name" value="NUCLEOTIDE-SUGAR TRANSMEMBRANE TRANSPORTER"/>
    <property type="match status" value="1"/>
</dbReference>
<feature type="transmembrane region" description="Helical" evidence="5">
    <location>
        <begin position="130"/>
        <end position="152"/>
    </location>
</feature>
<evidence type="ECO:0000256" key="4">
    <source>
        <dbReference type="ARBA" id="ARBA00023136"/>
    </source>
</evidence>
<comment type="subcellular location">
    <subcellularLocation>
        <location evidence="1">Membrane</location>
        <topology evidence="1">Multi-pass membrane protein</topology>
    </subcellularLocation>
</comment>
<evidence type="ECO:0000256" key="1">
    <source>
        <dbReference type="ARBA" id="ARBA00004141"/>
    </source>
</evidence>
<evidence type="ECO:0000256" key="2">
    <source>
        <dbReference type="ARBA" id="ARBA00022692"/>
    </source>
</evidence>
<evidence type="ECO:0000313" key="6">
    <source>
        <dbReference type="EMBL" id="KAG5463283.1"/>
    </source>
</evidence>
<comment type="caution">
    <text evidence="6">The sequence shown here is derived from an EMBL/GenBank/DDBJ whole genome shotgun (WGS) entry which is preliminary data.</text>
</comment>
<dbReference type="Pfam" id="PF04142">
    <property type="entry name" value="Nuc_sug_transp"/>
    <property type="match status" value="2"/>
</dbReference>
<feature type="transmembrane region" description="Helical" evidence="5">
    <location>
        <begin position="339"/>
        <end position="362"/>
    </location>
</feature>
<name>A0A8H8DM26_9FUNG</name>
<reference evidence="6 7" key="1">
    <citation type="journal article" name="Sci. Rep.">
        <title>Genome-scale phylogenetic analyses confirm Olpidium as the closest living zoosporic fungus to the non-flagellated, terrestrial fungi.</title>
        <authorList>
            <person name="Chang Y."/>
            <person name="Rochon D."/>
            <person name="Sekimoto S."/>
            <person name="Wang Y."/>
            <person name="Chovatia M."/>
            <person name="Sandor L."/>
            <person name="Salamov A."/>
            <person name="Grigoriev I.V."/>
            <person name="Stajich J.E."/>
            <person name="Spatafora J.W."/>
        </authorList>
    </citation>
    <scope>NUCLEOTIDE SEQUENCE [LARGE SCALE GENOMIC DNA]</scope>
    <source>
        <strain evidence="6">S191</strain>
    </source>
</reference>
<feature type="transmembrane region" description="Helical" evidence="5">
    <location>
        <begin position="12"/>
        <end position="31"/>
    </location>
</feature>
<feature type="transmembrane region" description="Helical" evidence="5">
    <location>
        <begin position="429"/>
        <end position="447"/>
    </location>
</feature>
<dbReference type="AlphaFoldDB" id="A0A8H8DM26"/>
<dbReference type="OrthoDB" id="408493at2759"/>
<keyword evidence="2 5" id="KW-0812">Transmembrane</keyword>
<dbReference type="GO" id="GO:0015165">
    <property type="term" value="F:pyrimidine nucleotide-sugar transmembrane transporter activity"/>
    <property type="evidence" value="ECO:0007669"/>
    <property type="project" value="InterPro"/>
</dbReference>
<feature type="transmembrane region" description="Helical" evidence="5">
    <location>
        <begin position="374"/>
        <end position="396"/>
    </location>
</feature>
<keyword evidence="4 5" id="KW-0472">Membrane</keyword>
<dbReference type="InterPro" id="IPR037185">
    <property type="entry name" value="EmrE-like"/>
</dbReference>
<dbReference type="Gene3D" id="1.10.3730.20">
    <property type="match status" value="1"/>
</dbReference>
<protein>
    <submittedName>
        <fullName evidence="6">Nucleotide-sugar transporter-domain-containing protein</fullName>
    </submittedName>
</protein>
<feature type="transmembrane region" description="Helical" evidence="5">
    <location>
        <begin position="263"/>
        <end position="280"/>
    </location>
</feature>
<accession>A0A8H8DM26</accession>
<dbReference type="Proteomes" id="UP000673691">
    <property type="component" value="Unassembled WGS sequence"/>
</dbReference>
<keyword evidence="3 5" id="KW-1133">Transmembrane helix</keyword>
<evidence type="ECO:0000256" key="5">
    <source>
        <dbReference type="SAM" id="Phobius"/>
    </source>
</evidence>